<keyword evidence="4" id="KW-1185">Reference proteome</keyword>
<reference evidence="3 4" key="1">
    <citation type="journal article" date="2018" name="Biotechnol. Biofuels">
        <title>Integrative visual omics of the white-rot fungus Polyporus brumalis exposes the biotechnological potential of its oxidative enzymes for delignifying raw plant biomass.</title>
        <authorList>
            <person name="Miyauchi S."/>
            <person name="Rancon A."/>
            <person name="Drula E."/>
            <person name="Hage H."/>
            <person name="Chaduli D."/>
            <person name="Favel A."/>
            <person name="Grisel S."/>
            <person name="Henrissat B."/>
            <person name="Herpoel-Gimbert I."/>
            <person name="Ruiz-Duenas F.J."/>
            <person name="Chevret D."/>
            <person name="Hainaut M."/>
            <person name="Lin J."/>
            <person name="Wang M."/>
            <person name="Pangilinan J."/>
            <person name="Lipzen A."/>
            <person name="Lesage-Meessen L."/>
            <person name="Navarro D."/>
            <person name="Riley R."/>
            <person name="Grigoriev I.V."/>
            <person name="Zhou S."/>
            <person name="Raouche S."/>
            <person name="Rosso M.N."/>
        </authorList>
    </citation>
    <scope>NUCLEOTIDE SEQUENCE [LARGE SCALE GENOMIC DNA]</scope>
    <source>
        <strain evidence="3 4">BRFM 1820</strain>
    </source>
</reference>
<sequence length="398" mass="43777">MSGGSGSHHRVLPAGLSAHIHSKRLNPQTYVPGRFVTDSDLLDLSDIEGRWDHPVVTVHFVCSWSVPQLAGGSFIPSQLASNGSSGLPGTPNRRGAVGQLPPQSAIAPSGRVMGPPASWLSQMPMQMPPMQFPAYPGTVGAQTQIHMQPQYGVSPLMHHPSEMYMQTQAMYGQTQAMYGQTQAMYGQPQAMYGQPQAMYGQPQAMYGQMQVPLAQTANPPQMMMGGHDLQRAPAPPAPPFTQSRSAVGPPTDRPVAFHLRLFFQFASSQSSIELHQRSSGMADNKAIATFRNYVVTTHNVFDGCVVPSKSPEGFTMAEVKRLVFDKNKRHLYRFVNETGCAHWALEVIGDLEKAQLLKPGSKARCTDQYHEWAVRRSKEDELPYHPAEGEWLSVEKVQ</sequence>
<dbReference type="InterPro" id="IPR056672">
    <property type="entry name" value="DUF7770"/>
</dbReference>
<protein>
    <recommendedName>
        <fullName evidence="2">DUF7770 domain-containing protein</fullName>
    </recommendedName>
</protein>
<dbReference type="Pfam" id="PF24968">
    <property type="entry name" value="DUF7770"/>
    <property type="match status" value="1"/>
</dbReference>
<proteinExistence type="predicted"/>
<feature type="domain" description="DUF7770" evidence="2">
    <location>
        <begin position="251"/>
        <end position="373"/>
    </location>
</feature>
<name>A0A371D3W7_9APHY</name>
<feature type="region of interest" description="Disordered" evidence="1">
    <location>
        <begin position="82"/>
        <end position="111"/>
    </location>
</feature>
<accession>A0A371D3W7</accession>
<evidence type="ECO:0000313" key="4">
    <source>
        <dbReference type="Proteomes" id="UP000256964"/>
    </source>
</evidence>
<dbReference type="AlphaFoldDB" id="A0A371D3W7"/>
<evidence type="ECO:0000256" key="1">
    <source>
        <dbReference type="SAM" id="MobiDB-lite"/>
    </source>
</evidence>
<organism evidence="3 4">
    <name type="scientific">Lentinus brumalis</name>
    <dbReference type="NCBI Taxonomy" id="2498619"/>
    <lineage>
        <taxon>Eukaryota</taxon>
        <taxon>Fungi</taxon>
        <taxon>Dikarya</taxon>
        <taxon>Basidiomycota</taxon>
        <taxon>Agaricomycotina</taxon>
        <taxon>Agaricomycetes</taxon>
        <taxon>Polyporales</taxon>
        <taxon>Polyporaceae</taxon>
        <taxon>Lentinus</taxon>
    </lineage>
</organism>
<dbReference type="EMBL" id="KZ857420">
    <property type="protein sequence ID" value="RDX47244.1"/>
    <property type="molecule type" value="Genomic_DNA"/>
</dbReference>
<gene>
    <name evidence="3" type="ORF">OH76DRAFT_786021</name>
</gene>
<evidence type="ECO:0000313" key="3">
    <source>
        <dbReference type="EMBL" id="RDX47244.1"/>
    </source>
</evidence>
<dbReference type="Proteomes" id="UP000256964">
    <property type="component" value="Unassembled WGS sequence"/>
</dbReference>
<evidence type="ECO:0000259" key="2">
    <source>
        <dbReference type="Pfam" id="PF24968"/>
    </source>
</evidence>